<feature type="compositionally biased region" description="Low complexity" evidence="2">
    <location>
        <begin position="551"/>
        <end position="579"/>
    </location>
</feature>
<feature type="compositionally biased region" description="Polar residues" evidence="2">
    <location>
        <begin position="588"/>
        <end position="598"/>
    </location>
</feature>
<evidence type="ECO:0000313" key="3">
    <source>
        <dbReference type="EMBL" id="PYH45104.1"/>
    </source>
</evidence>
<dbReference type="Proteomes" id="UP000248349">
    <property type="component" value="Unassembled WGS sequence"/>
</dbReference>
<sequence length="607" mass="66399">MDESASSRPTNTPEGSVGADEHPSSSAKNPALKDRQCQYCRQAFTSSSLGRHLDQFMFKKKPDGIHDVEEIRRIRSEITRRQARTSSGRRDTPERTPGKRQQDLFNSGDSGTKPRDGAYRMMFNTPTWHATGVINDIPHPSQAEGSSSHSRIAPSQSRTGSFTFTDRHNSGNPDTMRALELALREVLDNIKAATTRMRPRLSPFDFDIQSQTFPSLCLQLLPPPPSLFATNPFPSPTSFPLQPPGTEHLEIVRQALRAKIEQWQSDQLSSAESSSHPHSGRPSTFGLDSNMITRSAQQHEDLSLRHLELAFKHWASLSQEMRRDAWQLEITRAFAREMDKRKSLDEQLARVQQEANQLRAQVERLGSCQWPREFALFPPDTLPLPRDVARELDAHQSQISPSASRWDYDNVVAKWKRVVMHDKGMGRVGVGYTGSVQQQQHQEDTPQAAPSSTETRQQQRNLTSTTGSGEDRSTNRMLHPPTSSSALSPDPSPTNPTPSNSATRSPEAAPHSKRPRLMNGHHTTIAAIAGTGHDASEGNVSSTGAPPPLSSPTAPSSANSASTQRPAGSSSSWSTTAAAHQSGGGLPSNPTGTNSSAAAPSPPRETA</sequence>
<dbReference type="RefSeq" id="XP_025431086.1">
    <property type="nucleotide sequence ID" value="XM_025573433.1"/>
</dbReference>
<protein>
    <submittedName>
        <fullName evidence="3">Uncharacterized protein</fullName>
    </submittedName>
</protein>
<evidence type="ECO:0000313" key="4">
    <source>
        <dbReference type="Proteomes" id="UP000248349"/>
    </source>
</evidence>
<feature type="compositionally biased region" description="Basic and acidic residues" evidence="2">
    <location>
        <begin position="88"/>
        <end position="102"/>
    </location>
</feature>
<dbReference type="AlphaFoldDB" id="A0A318ZFJ7"/>
<evidence type="ECO:0000256" key="2">
    <source>
        <dbReference type="SAM" id="MobiDB-lite"/>
    </source>
</evidence>
<keyword evidence="4" id="KW-1185">Reference proteome</keyword>
<reference evidence="3 4" key="1">
    <citation type="submission" date="2016-12" db="EMBL/GenBank/DDBJ databases">
        <title>The genomes of Aspergillus section Nigri reveals drivers in fungal speciation.</title>
        <authorList>
            <consortium name="DOE Joint Genome Institute"/>
            <person name="Vesth T.C."/>
            <person name="Nybo J."/>
            <person name="Theobald S."/>
            <person name="Brandl J."/>
            <person name="Frisvad J.C."/>
            <person name="Nielsen K.F."/>
            <person name="Lyhne E.K."/>
            <person name="Kogle M.E."/>
            <person name="Kuo A."/>
            <person name="Riley R."/>
            <person name="Clum A."/>
            <person name="Nolan M."/>
            <person name="Lipzen A."/>
            <person name="Salamov A."/>
            <person name="Henrissat B."/>
            <person name="Wiebenga A."/>
            <person name="De Vries R.P."/>
            <person name="Grigoriev I.V."/>
            <person name="Mortensen U.H."/>
            <person name="Andersen M.R."/>
            <person name="Baker S.E."/>
        </authorList>
    </citation>
    <scope>NUCLEOTIDE SEQUENCE [LARGE SCALE GENOMIC DNA]</scope>
    <source>
        <strain evidence="3 4">JOP 1030-1</strain>
    </source>
</reference>
<feature type="compositionally biased region" description="Polar residues" evidence="2">
    <location>
        <begin position="448"/>
        <end position="468"/>
    </location>
</feature>
<feature type="coiled-coil region" evidence="1">
    <location>
        <begin position="334"/>
        <end position="368"/>
    </location>
</feature>
<dbReference type="STRING" id="1450539.A0A318ZFJ7"/>
<organism evidence="3 4">
    <name type="scientific">Aspergillus saccharolyticus JOP 1030-1</name>
    <dbReference type="NCBI Taxonomy" id="1450539"/>
    <lineage>
        <taxon>Eukaryota</taxon>
        <taxon>Fungi</taxon>
        <taxon>Dikarya</taxon>
        <taxon>Ascomycota</taxon>
        <taxon>Pezizomycotina</taxon>
        <taxon>Eurotiomycetes</taxon>
        <taxon>Eurotiomycetidae</taxon>
        <taxon>Eurotiales</taxon>
        <taxon>Aspergillaceae</taxon>
        <taxon>Aspergillus</taxon>
        <taxon>Aspergillus subgen. Circumdati</taxon>
    </lineage>
</organism>
<gene>
    <name evidence="3" type="ORF">BP01DRAFT_341145</name>
</gene>
<feature type="region of interest" description="Disordered" evidence="2">
    <location>
        <begin position="436"/>
        <end position="519"/>
    </location>
</feature>
<feature type="region of interest" description="Disordered" evidence="2">
    <location>
        <begin position="263"/>
        <end position="288"/>
    </location>
</feature>
<dbReference type="GeneID" id="37074661"/>
<dbReference type="EMBL" id="KZ821233">
    <property type="protein sequence ID" value="PYH45104.1"/>
    <property type="molecule type" value="Genomic_DNA"/>
</dbReference>
<feature type="region of interest" description="Disordered" evidence="2">
    <location>
        <begin position="136"/>
        <end position="173"/>
    </location>
</feature>
<keyword evidence="1" id="KW-0175">Coiled coil</keyword>
<feature type="compositionally biased region" description="Low complexity" evidence="2">
    <location>
        <begin position="265"/>
        <end position="277"/>
    </location>
</feature>
<feature type="region of interest" description="Disordered" evidence="2">
    <location>
        <begin position="76"/>
        <end position="119"/>
    </location>
</feature>
<name>A0A318ZFJ7_9EURO</name>
<feature type="region of interest" description="Disordered" evidence="2">
    <location>
        <begin position="533"/>
        <end position="607"/>
    </location>
</feature>
<feature type="compositionally biased region" description="Low complexity" evidence="2">
    <location>
        <begin position="497"/>
        <end position="506"/>
    </location>
</feature>
<feature type="compositionally biased region" description="Polar residues" evidence="2">
    <location>
        <begin position="143"/>
        <end position="164"/>
    </location>
</feature>
<dbReference type="OrthoDB" id="3905365at2759"/>
<feature type="region of interest" description="Disordered" evidence="2">
    <location>
        <begin position="1"/>
        <end position="33"/>
    </location>
</feature>
<accession>A0A318ZFJ7</accession>
<feature type="compositionally biased region" description="Polar residues" evidence="2">
    <location>
        <begin position="1"/>
        <end position="14"/>
    </location>
</feature>
<evidence type="ECO:0000256" key="1">
    <source>
        <dbReference type="SAM" id="Coils"/>
    </source>
</evidence>
<proteinExistence type="predicted"/>